<evidence type="ECO:0000313" key="2">
    <source>
        <dbReference type="Proteomes" id="UP000409037"/>
    </source>
</evidence>
<evidence type="ECO:0000313" key="1">
    <source>
        <dbReference type="EMBL" id="VVO17914.1"/>
    </source>
</evidence>
<dbReference type="AlphaFoldDB" id="A0A5E7E1S2"/>
<accession>A0A5E7E1S2</accession>
<organism evidence="1 2">
    <name type="scientific">Pseudomonas fluorescens</name>
    <dbReference type="NCBI Taxonomy" id="294"/>
    <lineage>
        <taxon>Bacteria</taxon>
        <taxon>Pseudomonadati</taxon>
        <taxon>Pseudomonadota</taxon>
        <taxon>Gammaproteobacteria</taxon>
        <taxon>Pseudomonadales</taxon>
        <taxon>Pseudomonadaceae</taxon>
        <taxon>Pseudomonas</taxon>
    </lineage>
</organism>
<sequence length="29" mass="3328">MSRGLDERQIVQLPAVKGRLLLLRTMVFS</sequence>
<dbReference type="EMBL" id="CABVHU010000010">
    <property type="protein sequence ID" value="VVO17914.1"/>
    <property type="molecule type" value="Genomic_DNA"/>
</dbReference>
<proteinExistence type="predicted"/>
<dbReference type="Proteomes" id="UP000409037">
    <property type="component" value="Unassembled WGS sequence"/>
</dbReference>
<name>A0A5E7E1S2_PSEFL</name>
<reference evidence="1 2" key="1">
    <citation type="submission" date="2019-09" db="EMBL/GenBank/DDBJ databases">
        <authorList>
            <person name="Chandra G."/>
            <person name="Truman W A."/>
        </authorList>
    </citation>
    <scope>NUCLEOTIDE SEQUENCE [LARGE SCALE GENOMIC DNA]</scope>
    <source>
        <strain evidence="1">PS833</strain>
    </source>
</reference>
<protein>
    <submittedName>
        <fullName evidence="1">Uncharacterized protein</fullName>
    </submittedName>
</protein>
<gene>
    <name evidence="1" type="ORF">PS833_03962</name>
</gene>